<dbReference type="AlphaFoldDB" id="A0A7X3FS44"/>
<reference evidence="1 2" key="1">
    <citation type="submission" date="2019-12" db="EMBL/GenBank/DDBJ databases">
        <title>Devosia maris sp. nov., isolated from the deep seawater.</title>
        <authorList>
            <person name="Liu Y."/>
        </authorList>
    </citation>
    <scope>NUCLEOTIDE SEQUENCE [LARGE SCALE GENOMIC DNA]</scope>
    <source>
        <strain evidence="1 2">L53-10-65</strain>
    </source>
</reference>
<dbReference type="RefSeq" id="WP_157290145.1">
    <property type="nucleotide sequence ID" value="NZ_WQRF01000002.1"/>
</dbReference>
<dbReference type="InterPro" id="IPR011681">
    <property type="entry name" value="GcrA"/>
</dbReference>
<name>A0A7X3FS44_9HYPH</name>
<gene>
    <name evidence="1" type="ORF">GO014_09590</name>
</gene>
<proteinExistence type="predicted"/>
<evidence type="ECO:0000313" key="1">
    <source>
        <dbReference type="EMBL" id="MVS99272.1"/>
    </source>
</evidence>
<accession>A0A7X3FS44</accession>
<sequence length="69" mass="7559">MTVSLIHLKRPLGASTPITIEELKAESCRWPLSDDPPWHFCGLPKAKGAYCAVHASVAYRGPGDKEKPE</sequence>
<evidence type="ECO:0000313" key="2">
    <source>
        <dbReference type="Proteomes" id="UP000438106"/>
    </source>
</evidence>
<dbReference type="EMBL" id="WQRF01000002">
    <property type="protein sequence ID" value="MVS99272.1"/>
    <property type="molecule type" value="Genomic_DNA"/>
</dbReference>
<comment type="caution">
    <text evidence="1">The sequence shown here is derived from an EMBL/GenBank/DDBJ whole genome shotgun (WGS) entry which is preliminary data.</text>
</comment>
<protein>
    <recommendedName>
        <fullName evidence="3">GcrA cell cycle regulator</fullName>
    </recommendedName>
</protein>
<evidence type="ECO:0008006" key="3">
    <source>
        <dbReference type="Google" id="ProtNLM"/>
    </source>
</evidence>
<organism evidence="1 2">
    <name type="scientific">Devosia marina</name>
    <dbReference type="NCBI Taxonomy" id="2683198"/>
    <lineage>
        <taxon>Bacteria</taxon>
        <taxon>Pseudomonadati</taxon>
        <taxon>Pseudomonadota</taxon>
        <taxon>Alphaproteobacteria</taxon>
        <taxon>Hyphomicrobiales</taxon>
        <taxon>Devosiaceae</taxon>
        <taxon>Devosia</taxon>
    </lineage>
</organism>
<dbReference type="Pfam" id="PF07750">
    <property type="entry name" value="GcrA"/>
    <property type="match status" value="1"/>
</dbReference>
<dbReference type="Proteomes" id="UP000438106">
    <property type="component" value="Unassembled WGS sequence"/>
</dbReference>
<keyword evidence="2" id="KW-1185">Reference proteome</keyword>